<evidence type="ECO:0000313" key="4">
    <source>
        <dbReference type="Proteomes" id="UP001408789"/>
    </source>
</evidence>
<gene>
    <name evidence="3" type="ORF">SSX86_032736</name>
</gene>
<proteinExistence type="predicted"/>
<keyword evidence="2" id="KW-1133">Transmembrane helix</keyword>
<keyword evidence="2" id="KW-0812">Transmembrane</keyword>
<feature type="region of interest" description="Disordered" evidence="1">
    <location>
        <begin position="89"/>
        <end position="116"/>
    </location>
</feature>
<accession>A0AAP0GHG2</accession>
<dbReference type="PANTHER" id="PTHR33237">
    <property type="entry name" value="F2P16.13 PROTEIN-RELATED"/>
    <property type="match status" value="1"/>
</dbReference>
<dbReference type="EMBL" id="JBCNJP010013364">
    <property type="protein sequence ID" value="KAK9048300.1"/>
    <property type="molecule type" value="Genomic_DNA"/>
</dbReference>
<feature type="transmembrane region" description="Helical" evidence="2">
    <location>
        <begin position="20"/>
        <end position="41"/>
    </location>
</feature>
<reference evidence="3 4" key="1">
    <citation type="submission" date="2024-04" db="EMBL/GenBank/DDBJ databases">
        <title>The reference genome of an endangered Asteraceae, Deinandra increscens subsp. villosa, native to the Central Coast of California.</title>
        <authorList>
            <person name="Guilliams M."/>
            <person name="Hasenstab-Lehman K."/>
            <person name="Meyer R."/>
            <person name="Mcevoy S."/>
        </authorList>
    </citation>
    <scope>NUCLEOTIDE SEQUENCE [LARGE SCALE GENOMIC DNA]</scope>
    <source>
        <tissue evidence="3">Leaf</tissue>
    </source>
</reference>
<dbReference type="PANTHER" id="PTHR33237:SF21">
    <property type="entry name" value="TRANSMEMBRANE PROTEIN"/>
    <property type="match status" value="1"/>
</dbReference>
<sequence>MESLWNLEDKLNLSTQESVIIFAGSAFLVVAVIGLCVATAFRKRGTKNIQDGGGVIDPAGANGSAGQWLRLKKGLTGSVRWSKASKWDGNLSTSRKEQPTPLLASGGGERGWPSHNAGSPVWQRPILMGEKCEFPRFSGLILYDERGKPLDRDNSIDIQEQPVVRTTLRDLL</sequence>
<name>A0AAP0GHG2_9ASTR</name>
<keyword evidence="4" id="KW-1185">Reference proteome</keyword>
<comment type="caution">
    <text evidence="3">The sequence shown here is derived from an EMBL/GenBank/DDBJ whole genome shotgun (WGS) entry which is preliminary data.</text>
</comment>
<evidence type="ECO:0000256" key="2">
    <source>
        <dbReference type="SAM" id="Phobius"/>
    </source>
</evidence>
<evidence type="ECO:0000313" key="3">
    <source>
        <dbReference type="EMBL" id="KAK9048300.1"/>
    </source>
</evidence>
<dbReference type="Proteomes" id="UP001408789">
    <property type="component" value="Unassembled WGS sequence"/>
</dbReference>
<dbReference type="AlphaFoldDB" id="A0AAP0GHG2"/>
<organism evidence="3 4">
    <name type="scientific">Deinandra increscens subsp. villosa</name>
    <dbReference type="NCBI Taxonomy" id="3103831"/>
    <lineage>
        <taxon>Eukaryota</taxon>
        <taxon>Viridiplantae</taxon>
        <taxon>Streptophyta</taxon>
        <taxon>Embryophyta</taxon>
        <taxon>Tracheophyta</taxon>
        <taxon>Spermatophyta</taxon>
        <taxon>Magnoliopsida</taxon>
        <taxon>eudicotyledons</taxon>
        <taxon>Gunneridae</taxon>
        <taxon>Pentapetalae</taxon>
        <taxon>asterids</taxon>
        <taxon>campanulids</taxon>
        <taxon>Asterales</taxon>
        <taxon>Asteraceae</taxon>
        <taxon>Asteroideae</taxon>
        <taxon>Heliantheae alliance</taxon>
        <taxon>Madieae</taxon>
        <taxon>Madiinae</taxon>
        <taxon>Deinandra</taxon>
    </lineage>
</organism>
<keyword evidence="2" id="KW-0472">Membrane</keyword>
<evidence type="ECO:0000256" key="1">
    <source>
        <dbReference type="SAM" id="MobiDB-lite"/>
    </source>
</evidence>
<protein>
    <submittedName>
        <fullName evidence="3">Uncharacterized protein</fullName>
    </submittedName>
</protein>